<dbReference type="STRING" id="22663.A0A2I0HPM6"/>
<dbReference type="InterPro" id="IPR051304">
    <property type="entry name" value="SCF_F-box_domain"/>
</dbReference>
<reference evidence="2 3" key="1">
    <citation type="submission" date="2017-11" db="EMBL/GenBank/DDBJ databases">
        <title>De-novo sequencing of pomegranate (Punica granatum L.) genome.</title>
        <authorList>
            <person name="Akparov Z."/>
            <person name="Amiraslanov A."/>
            <person name="Hajiyeva S."/>
            <person name="Abbasov M."/>
            <person name="Kaur K."/>
            <person name="Hamwieh A."/>
            <person name="Solovyev V."/>
            <person name="Salamov A."/>
            <person name="Braich B."/>
            <person name="Kosarev P."/>
            <person name="Mahmoud A."/>
            <person name="Hajiyev E."/>
            <person name="Babayeva S."/>
            <person name="Izzatullayeva V."/>
            <person name="Mammadov A."/>
            <person name="Mammadov A."/>
            <person name="Sharifova S."/>
            <person name="Ojaghi J."/>
            <person name="Eynullazada K."/>
            <person name="Bayramov B."/>
            <person name="Abdulazimova A."/>
            <person name="Shahmuradov I."/>
        </authorList>
    </citation>
    <scope>NUCLEOTIDE SEQUENCE [LARGE SCALE GENOMIC DNA]</scope>
    <source>
        <strain evidence="3">cv. AG2017</strain>
        <tissue evidence="2">Leaf</tissue>
    </source>
</reference>
<evidence type="ECO:0000259" key="1">
    <source>
        <dbReference type="Pfam" id="PF03478"/>
    </source>
</evidence>
<dbReference type="PANTHER" id="PTHR47123">
    <property type="entry name" value="F-BOX PROTEIN SKIP23"/>
    <property type="match status" value="1"/>
</dbReference>
<name>A0A2I0HPM6_PUNGR</name>
<accession>A0A2I0HPM6</accession>
<dbReference type="Proteomes" id="UP000233551">
    <property type="component" value="Unassembled WGS sequence"/>
</dbReference>
<dbReference type="Pfam" id="PF03478">
    <property type="entry name" value="Beta-prop_KIB1-4"/>
    <property type="match status" value="1"/>
</dbReference>
<sequence length="177" mass="20187">MAQKVKKQKQQRAKSEDEKLSSCNSWLNLPFSVLRLIRENPALMQNIKLTNPSEGWYTSLPPWDVNVPLKLVVLSSTLWEFYGSRKDCTLMVITGMDHTASALYIFSWNAQMVLLVLLISQRSRVGSEDDVEVFRLDEDDKLSWVKMKSFGERALFVVDDCCISVLASDMGCKRNCA</sequence>
<protein>
    <recommendedName>
        <fullName evidence="1">KIB1-4 beta-propeller domain-containing protein</fullName>
    </recommendedName>
</protein>
<proteinExistence type="predicted"/>
<organism evidence="2 3">
    <name type="scientific">Punica granatum</name>
    <name type="common">Pomegranate</name>
    <dbReference type="NCBI Taxonomy" id="22663"/>
    <lineage>
        <taxon>Eukaryota</taxon>
        <taxon>Viridiplantae</taxon>
        <taxon>Streptophyta</taxon>
        <taxon>Embryophyta</taxon>
        <taxon>Tracheophyta</taxon>
        <taxon>Spermatophyta</taxon>
        <taxon>Magnoliopsida</taxon>
        <taxon>eudicotyledons</taxon>
        <taxon>Gunneridae</taxon>
        <taxon>Pentapetalae</taxon>
        <taxon>rosids</taxon>
        <taxon>malvids</taxon>
        <taxon>Myrtales</taxon>
        <taxon>Lythraceae</taxon>
        <taxon>Punica</taxon>
    </lineage>
</organism>
<comment type="caution">
    <text evidence="2">The sequence shown here is derived from an EMBL/GenBank/DDBJ whole genome shotgun (WGS) entry which is preliminary data.</text>
</comment>
<dbReference type="PANTHER" id="PTHR47123:SF15">
    <property type="entry name" value="F-BOX PROTEIN SKIP23"/>
    <property type="match status" value="1"/>
</dbReference>
<evidence type="ECO:0000313" key="3">
    <source>
        <dbReference type="Proteomes" id="UP000233551"/>
    </source>
</evidence>
<evidence type="ECO:0000313" key="2">
    <source>
        <dbReference type="EMBL" id="PKI33216.1"/>
    </source>
</evidence>
<dbReference type="AlphaFoldDB" id="A0A2I0HPM6"/>
<dbReference type="EMBL" id="PGOL01006847">
    <property type="protein sequence ID" value="PKI33216.1"/>
    <property type="molecule type" value="Genomic_DNA"/>
</dbReference>
<gene>
    <name evidence="2" type="ORF">CRG98_046385</name>
</gene>
<feature type="domain" description="KIB1-4 beta-propeller" evidence="1">
    <location>
        <begin position="113"/>
        <end position="176"/>
    </location>
</feature>
<dbReference type="InterPro" id="IPR005174">
    <property type="entry name" value="KIB1-4_b-propeller"/>
</dbReference>
<keyword evidence="3" id="KW-1185">Reference proteome</keyword>